<organism evidence="2 3">
    <name type="scientific">Punica granatum</name>
    <name type="common">Pomegranate</name>
    <dbReference type="NCBI Taxonomy" id="22663"/>
    <lineage>
        <taxon>Eukaryota</taxon>
        <taxon>Viridiplantae</taxon>
        <taxon>Streptophyta</taxon>
        <taxon>Embryophyta</taxon>
        <taxon>Tracheophyta</taxon>
        <taxon>Spermatophyta</taxon>
        <taxon>Magnoliopsida</taxon>
        <taxon>eudicotyledons</taxon>
        <taxon>Gunneridae</taxon>
        <taxon>Pentapetalae</taxon>
        <taxon>rosids</taxon>
        <taxon>malvids</taxon>
        <taxon>Myrtales</taxon>
        <taxon>Lythraceae</taxon>
        <taxon>Punica</taxon>
    </lineage>
</organism>
<protein>
    <submittedName>
        <fullName evidence="2">Uncharacterized protein</fullName>
    </submittedName>
</protein>
<reference evidence="2 3" key="1">
    <citation type="submission" date="2017-11" db="EMBL/GenBank/DDBJ databases">
        <title>De-novo sequencing of pomegranate (Punica granatum L.) genome.</title>
        <authorList>
            <person name="Akparov Z."/>
            <person name="Amiraslanov A."/>
            <person name="Hajiyeva S."/>
            <person name="Abbasov M."/>
            <person name="Kaur K."/>
            <person name="Hamwieh A."/>
            <person name="Solovyev V."/>
            <person name="Salamov A."/>
            <person name="Braich B."/>
            <person name="Kosarev P."/>
            <person name="Mahmoud A."/>
            <person name="Hajiyev E."/>
            <person name="Babayeva S."/>
            <person name="Izzatullayeva V."/>
            <person name="Mammadov A."/>
            <person name="Mammadov A."/>
            <person name="Sharifova S."/>
            <person name="Ojaghi J."/>
            <person name="Eynullazada K."/>
            <person name="Bayramov B."/>
            <person name="Abdulazimova A."/>
            <person name="Shahmuradov I."/>
        </authorList>
    </citation>
    <scope>NUCLEOTIDE SEQUENCE [LARGE SCALE GENOMIC DNA]</scope>
    <source>
        <strain evidence="3">cv. AG2017</strain>
        <tissue evidence="2">Leaf</tissue>
    </source>
</reference>
<evidence type="ECO:0000313" key="2">
    <source>
        <dbReference type="EMBL" id="PKI67890.1"/>
    </source>
</evidence>
<proteinExistence type="predicted"/>
<evidence type="ECO:0000256" key="1">
    <source>
        <dbReference type="SAM" id="MobiDB-lite"/>
    </source>
</evidence>
<keyword evidence="3" id="KW-1185">Reference proteome</keyword>
<feature type="region of interest" description="Disordered" evidence="1">
    <location>
        <begin position="81"/>
        <end position="112"/>
    </location>
</feature>
<dbReference type="AlphaFoldDB" id="A0A2I0KHU7"/>
<sequence length="112" mass="12456">MAEVPSLAISHHGPDNFPKIVIVVLRALLRTAVYFEISAAALLKLGNRKDGYEEAECLCSDHLKCWKHQLKDVSEIGEVRAEEGESSERSILSYPLPPSPGTPTISFRLPWQ</sequence>
<evidence type="ECO:0000313" key="3">
    <source>
        <dbReference type="Proteomes" id="UP000233551"/>
    </source>
</evidence>
<gene>
    <name evidence="2" type="ORF">CRG98_011486</name>
</gene>
<dbReference type="EMBL" id="PGOL01000571">
    <property type="protein sequence ID" value="PKI67890.1"/>
    <property type="molecule type" value="Genomic_DNA"/>
</dbReference>
<name>A0A2I0KHU7_PUNGR</name>
<accession>A0A2I0KHU7</accession>
<comment type="caution">
    <text evidence="2">The sequence shown here is derived from an EMBL/GenBank/DDBJ whole genome shotgun (WGS) entry which is preliminary data.</text>
</comment>
<dbReference type="Proteomes" id="UP000233551">
    <property type="component" value="Unassembled WGS sequence"/>
</dbReference>